<dbReference type="Proteomes" id="UP000823775">
    <property type="component" value="Unassembled WGS sequence"/>
</dbReference>
<accession>A0ABS8T988</accession>
<name>A0ABS8T988_DATST</name>
<evidence type="ECO:0000313" key="2">
    <source>
        <dbReference type="EMBL" id="MCD7467977.1"/>
    </source>
</evidence>
<comment type="caution">
    <text evidence="2">The sequence shown here is derived from an EMBL/GenBank/DDBJ whole genome shotgun (WGS) entry which is preliminary data.</text>
</comment>
<feature type="non-terminal residue" evidence="2">
    <location>
        <position position="1"/>
    </location>
</feature>
<feature type="region of interest" description="Disordered" evidence="1">
    <location>
        <begin position="14"/>
        <end position="54"/>
    </location>
</feature>
<reference evidence="2 3" key="1">
    <citation type="journal article" date="2021" name="BMC Genomics">
        <title>Datura genome reveals duplications of psychoactive alkaloid biosynthetic genes and high mutation rate following tissue culture.</title>
        <authorList>
            <person name="Rajewski A."/>
            <person name="Carter-House D."/>
            <person name="Stajich J."/>
            <person name="Litt A."/>
        </authorList>
    </citation>
    <scope>NUCLEOTIDE SEQUENCE [LARGE SCALE GENOMIC DNA]</scope>
    <source>
        <strain evidence="2">AR-01</strain>
    </source>
</reference>
<feature type="non-terminal residue" evidence="2">
    <location>
        <position position="54"/>
    </location>
</feature>
<evidence type="ECO:0000256" key="1">
    <source>
        <dbReference type="SAM" id="MobiDB-lite"/>
    </source>
</evidence>
<protein>
    <recommendedName>
        <fullName evidence="4">PH domain-containing protein</fullName>
    </recommendedName>
</protein>
<keyword evidence="3" id="KW-1185">Reference proteome</keyword>
<sequence>DSRKNWKQKLRKIIERHDRRINESSHESTTHPVQPLAEIPKSEQSTESGDERSY</sequence>
<proteinExistence type="predicted"/>
<evidence type="ECO:0008006" key="4">
    <source>
        <dbReference type="Google" id="ProtNLM"/>
    </source>
</evidence>
<feature type="compositionally biased region" description="Basic and acidic residues" evidence="1">
    <location>
        <begin position="14"/>
        <end position="29"/>
    </location>
</feature>
<organism evidence="2 3">
    <name type="scientific">Datura stramonium</name>
    <name type="common">Jimsonweed</name>
    <name type="synonym">Common thornapple</name>
    <dbReference type="NCBI Taxonomy" id="4076"/>
    <lineage>
        <taxon>Eukaryota</taxon>
        <taxon>Viridiplantae</taxon>
        <taxon>Streptophyta</taxon>
        <taxon>Embryophyta</taxon>
        <taxon>Tracheophyta</taxon>
        <taxon>Spermatophyta</taxon>
        <taxon>Magnoliopsida</taxon>
        <taxon>eudicotyledons</taxon>
        <taxon>Gunneridae</taxon>
        <taxon>Pentapetalae</taxon>
        <taxon>asterids</taxon>
        <taxon>lamiids</taxon>
        <taxon>Solanales</taxon>
        <taxon>Solanaceae</taxon>
        <taxon>Solanoideae</taxon>
        <taxon>Datureae</taxon>
        <taxon>Datura</taxon>
    </lineage>
</organism>
<gene>
    <name evidence="2" type="ORF">HAX54_005703</name>
</gene>
<dbReference type="EMBL" id="JACEIK010001289">
    <property type="protein sequence ID" value="MCD7467977.1"/>
    <property type="molecule type" value="Genomic_DNA"/>
</dbReference>
<evidence type="ECO:0000313" key="3">
    <source>
        <dbReference type="Proteomes" id="UP000823775"/>
    </source>
</evidence>